<dbReference type="KEGG" id="smo:SELMODRAFT_98831"/>
<accession>D8RQ52</accession>
<dbReference type="SMART" id="SM00380">
    <property type="entry name" value="AP2"/>
    <property type="match status" value="2"/>
</dbReference>
<dbReference type="InterPro" id="IPR001471">
    <property type="entry name" value="AP2/ERF_dom"/>
</dbReference>
<reference evidence="8 9" key="1">
    <citation type="journal article" date="2011" name="Science">
        <title>The Selaginella genome identifies genetic changes associated with the evolution of vascular plants.</title>
        <authorList>
            <person name="Banks J.A."/>
            <person name="Nishiyama T."/>
            <person name="Hasebe M."/>
            <person name="Bowman J.L."/>
            <person name="Gribskov M."/>
            <person name="dePamphilis C."/>
            <person name="Albert V.A."/>
            <person name="Aono N."/>
            <person name="Aoyama T."/>
            <person name="Ambrose B.A."/>
            <person name="Ashton N.W."/>
            <person name="Axtell M.J."/>
            <person name="Barker E."/>
            <person name="Barker M.S."/>
            <person name="Bennetzen J.L."/>
            <person name="Bonawitz N.D."/>
            <person name="Chapple C."/>
            <person name="Cheng C."/>
            <person name="Correa L.G."/>
            <person name="Dacre M."/>
            <person name="DeBarry J."/>
            <person name="Dreyer I."/>
            <person name="Elias M."/>
            <person name="Engstrom E.M."/>
            <person name="Estelle M."/>
            <person name="Feng L."/>
            <person name="Finet C."/>
            <person name="Floyd S.K."/>
            <person name="Frommer W.B."/>
            <person name="Fujita T."/>
            <person name="Gramzow L."/>
            <person name="Gutensohn M."/>
            <person name="Harholt J."/>
            <person name="Hattori M."/>
            <person name="Heyl A."/>
            <person name="Hirai T."/>
            <person name="Hiwatashi Y."/>
            <person name="Ishikawa M."/>
            <person name="Iwata M."/>
            <person name="Karol K.G."/>
            <person name="Koehler B."/>
            <person name="Kolukisaoglu U."/>
            <person name="Kubo M."/>
            <person name="Kurata T."/>
            <person name="Lalonde S."/>
            <person name="Li K."/>
            <person name="Li Y."/>
            <person name="Litt A."/>
            <person name="Lyons E."/>
            <person name="Manning G."/>
            <person name="Maruyama T."/>
            <person name="Michael T.P."/>
            <person name="Mikami K."/>
            <person name="Miyazaki S."/>
            <person name="Morinaga S."/>
            <person name="Murata T."/>
            <person name="Mueller-Roeber B."/>
            <person name="Nelson D.R."/>
            <person name="Obara M."/>
            <person name="Oguri Y."/>
            <person name="Olmstead R.G."/>
            <person name="Onodera N."/>
            <person name="Petersen B.L."/>
            <person name="Pils B."/>
            <person name="Prigge M."/>
            <person name="Rensing S.A."/>
            <person name="Riano-Pachon D.M."/>
            <person name="Roberts A.W."/>
            <person name="Sato Y."/>
            <person name="Scheller H.V."/>
            <person name="Schulz B."/>
            <person name="Schulz C."/>
            <person name="Shakirov E.V."/>
            <person name="Shibagaki N."/>
            <person name="Shinohara N."/>
            <person name="Shippen D.E."/>
            <person name="Soerensen I."/>
            <person name="Sotooka R."/>
            <person name="Sugimoto N."/>
            <person name="Sugita M."/>
            <person name="Sumikawa N."/>
            <person name="Tanurdzic M."/>
            <person name="Theissen G."/>
            <person name="Ulvskov P."/>
            <person name="Wakazuki S."/>
            <person name="Weng J.K."/>
            <person name="Willats W.W."/>
            <person name="Wipf D."/>
            <person name="Wolf P.G."/>
            <person name="Yang L."/>
            <person name="Zimmer A.D."/>
            <person name="Zhu Q."/>
            <person name="Mitros T."/>
            <person name="Hellsten U."/>
            <person name="Loque D."/>
            <person name="Otillar R."/>
            <person name="Salamov A."/>
            <person name="Schmutz J."/>
            <person name="Shapiro H."/>
            <person name="Lindquist E."/>
            <person name="Lucas S."/>
            <person name="Rokhsar D."/>
            <person name="Grigoriev I.V."/>
        </authorList>
    </citation>
    <scope>NUCLEOTIDE SEQUENCE [LARGE SCALE GENOMIC DNA]</scope>
</reference>
<evidence type="ECO:0000256" key="4">
    <source>
        <dbReference type="ARBA" id="ARBA00023125"/>
    </source>
</evidence>
<name>D8RQ52_SELML</name>
<dbReference type="SUPFAM" id="SSF54171">
    <property type="entry name" value="DNA-binding domain"/>
    <property type="match status" value="2"/>
</dbReference>
<evidence type="ECO:0000256" key="6">
    <source>
        <dbReference type="ARBA" id="ARBA00023242"/>
    </source>
</evidence>
<evidence type="ECO:0000313" key="9">
    <source>
        <dbReference type="Proteomes" id="UP000001514"/>
    </source>
</evidence>
<dbReference type="InterPro" id="IPR036955">
    <property type="entry name" value="AP2/ERF_dom_sf"/>
</dbReference>
<dbReference type="InParanoid" id="D8RQ52"/>
<evidence type="ECO:0000259" key="7">
    <source>
        <dbReference type="PROSITE" id="PS51032"/>
    </source>
</evidence>
<evidence type="ECO:0000256" key="3">
    <source>
        <dbReference type="ARBA" id="ARBA00023015"/>
    </source>
</evidence>
<dbReference type="Gramene" id="EFJ25796">
    <property type="protein sequence ID" value="EFJ25796"/>
    <property type="gene ID" value="SELMODRAFT_98831"/>
</dbReference>
<dbReference type="STRING" id="88036.D8RQ52"/>
<feature type="domain" description="AP2/ERF" evidence="7">
    <location>
        <begin position="1"/>
        <end position="47"/>
    </location>
</feature>
<gene>
    <name evidence="8" type="ORF">SELMODRAFT_98831</name>
</gene>
<protein>
    <recommendedName>
        <fullName evidence="7">AP2/ERF domain-containing protein</fullName>
    </recommendedName>
</protein>
<dbReference type="PRINTS" id="PR00367">
    <property type="entry name" value="ETHRSPELEMNT"/>
</dbReference>
<evidence type="ECO:0000313" key="8">
    <source>
        <dbReference type="EMBL" id="EFJ25796.1"/>
    </source>
</evidence>
<dbReference type="GO" id="GO:0003677">
    <property type="term" value="F:DNA binding"/>
    <property type="evidence" value="ECO:0007669"/>
    <property type="project" value="UniProtKB-KW"/>
</dbReference>
<dbReference type="PROSITE" id="PS51032">
    <property type="entry name" value="AP2_ERF"/>
    <property type="match status" value="2"/>
</dbReference>
<dbReference type="HOGENOM" id="CLU_048809_4_2_1"/>
<feature type="domain" description="AP2/ERF" evidence="7">
    <location>
        <begin position="83"/>
        <end position="140"/>
    </location>
</feature>
<dbReference type="InterPro" id="IPR016177">
    <property type="entry name" value="DNA-bd_dom_sf"/>
</dbReference>
<dbReference type="GO" id="GO:0003700">
    <property type="term" value="F:DNA-binding transcription factor activity"/>
    <property type="evidence" value="ECO:0007669"/>
    <property type="project" value="InterPro"/>
</dbReference>
<dbReference type="Gene3D" id="3.30.730.10">
    <property type="entry name" value="AP2/ERF domain"/>
    <property type="match status" value="2"/>
</dbReference>
<dbReference type="PANTHER" id="PTHR32467">
    <property type="entry name" value="AP2-LIKE ETHYLENE-RESPONSIVE TRANSCRIPTION FACTOR"/>
    <property type="match status" value="1"/>
</dbReference>
<keyword evidence="3" id="KW-0805">Transcription regulation</keyword>
<dbReference type="GO" id="GO:0005634">
    <property type="term" value="C:nucleus"/>
    <property type="evidence" value="ECO:0007669"/>
    <property type="project" value="UniProtKB-SubCell"/>
</dbReference>
<keyword evidence="2" id="KW-0677">Repeat</keyword>
<dbReference type="FunFam" id="3.30.730.10:FF:000002">
    <property type="entry name" value="AP2-like ethylene-responsive transcription factor"/>
    <property type="match status" value="1"/>
</dbReference>
<evidence type="ECO:0000256" key="2">
    <source>
        <dbReference type="ARBA" id="ARBA00022737"/>
    </source>
</evidence>
<evidence type="ECO:0000256" key="5">
    <source>
        <dbReference type="ARBA" id="ARBA00023163"/>
    </source>
</evidence>
<dbReference type="EMBL" id="GL377586">
    <property type="protein sequence ID" value="EFJ25796.1"/>
    <property type="molecule type" value="Genomic_DNA"/>
</dbReference>
<keyword evidence="6" id="KW-0539">Nucleus</keyword>
<evidence type="ECO:0000256" key="1">
    <source>
        <dbReference type="ARBA" id="ARBA00004123"/>
    </source>
</evidence>
<comment type="subcellular location">
    <subcellularLocation>
        <location evidence="1">Nucleus</location>
    </subcellularLocation>
</comment>
<dbReference type="OrthoDB" id="551818at2759"/>
<proteinExistence type="predicted"/>
<dbReference type="OMA" id="KVHIFGI"/>
<dbReference type="PANTHER" id="PTHR32467:SF118">
    <property type="entry name" value="ETHYLENE-RESPONSIVE TRANSCRIPTION FACTOR RAP2-7"/>
    <property type="match status" value="1"/>
</dbReference>
<dbReference type="Pfam" id="PF00847">
    <property type="entry name" value="AP2"/>
    <property type="match status" value="1"/>
</dbReference>
<keyword evidence="4" id="KW-0238">DNA-binding</keyword>
<keyword evidence="9" id="KW-1185">Reference proteome</keyword>
<keyword evidence="5" id="KW-0804">Transcription</keyword>
<organism evidence="9">
    <name type="scientific">Selaginella moellendorffii</name>
    <name type="common">Spikemoss</name>
    <dbReference type="NCBI Taxonomy" id="88036"/>
    <lineage>
        <taxon>Eukaryota</taxon>
        <taxon>Viridiplantae</taxon>
        <taxon>Streptophyta</taxon>
        <taxon>Embryophyta</taxon>
        <taxon>Tracheophyta</taxon>
        <taxon>Lycopodiopsida</taxon>
        <taxon>Selaginellales</taxon>
        <taxon>Selaginellaceae</taxon>
        <taxon>Selaginella</taxon>
    </lineage>
</organism>
<dbReference type="CDD" id="cd00018">
    <property type="entry name" value="AP2"/>
    <property type="match status" value="2"/>
</dbReference>
<dbReference type="AlphaFoldDB" id="D8RQ52"/>
<dbReference type="Proteomes" id="UP000001514">
    <property type="component" value="Unassembled WGS sequence"/>
</dbReference>
<dbReference type="eggNOG" id="ENOG502R1D7">
    <property type="taxonomic scope" value="Eukaryota"/>
</dbReference>
<sequence length="157" mass="17734">MFFLVAICRDCGKQVYLGGFDTAHSAARAYDKAAIKFRGLDADINFSLSDYEDDIRQMAHLSKEEFIHILRRQSTGFSRGSSKFRGVTLHKCGRWEARMGQFLGKKYIYLGLFDSEVEAARAYDRAAIRCNGRDAVTNFDPSSYEKEGHTEGSGTYT</sequence>